<evidence type="ECO:0000256" key="2">
    <source>
        <dbReference type="ARBA" id="ARBA00022963"/>
    </source>
</evidence>
<keyword evidence="1 4" id="KW-0378">Hydrolase</keyword>
<keyword evidence="2" id="KW-0442">Lipid degradation</keyword>
<protein>
    <submittedName>
        <fullName evidence="4">Alpha/beta hydrolase</fullName>
    </submittedName>
</protein>
<reference evidence="5" key="1">
    <citation type="journal article" date="2019" name="Int. J. Syst. Evol. Microbiol.">
        <title>The Global Catalogue of Microorganisms (GCM) 10K type strain sequencing project: providing services to taxonomists for standard genome sequencing and annotation.</title>
        <authorList>
            <consortium name="The Broad Institute Genomics Platform"/>
            <consortium name="The Broad Institute Genome Sequencing Center for Infectious Disease"/>
            <person name="Wu L."/>
            <person name="Ma J."/>
        </authorList>
    </citation>
    <scope>NUCLEOTIDE SEQUENCE [LARGE SCALE GENOMIC DNA]</scope>
    <source>
        <strain evidence="5">JCM 16928</strain>
    </source>
</reference>
<evidence type="ECO:0000313" key="4">
    <source>
        <dbReference type="EMBL" id="GAA3584882.1"/>
    </source>
</evidence>
<sequence>MTKKIAKALAVVALALLVGSTGYVAVVAALSSRPVVLPALTGSHQVGRTAFEWTDRGRVDPLASGGGPRRLAVWLWYPATGSGEPAEYMPGLWRKQQFGGVVGWFETDFENVRVHAVADAPIAVGRFPLVVLSPGMGFSAPQYTAIAEDLASHGYLVAGVTPTYSANVSVLDGKLVESTAQGNPQDLGGHSGAALAEGNELVGLWAADARFVAGQVAGLTGRFAGRVQPGVSYLGHSFGGAASLEACRLDRSCAGAVDLDGTQFGGVVEQGLRVPFMILSSEDSCVTGTCGPKATNPDGEQAAAASLVKASSGESVRYVVRGARHFDFTDYAVYFLAPPISNLVGMGSIDGRRALAIQSHCLSAFFDHVTRGAPVGAPAQGYPELTAA</sequence>
<dbReference type="Gene3D" id="3.40.50.1820">
    <property type="entry name" value="alpha/beta hydrolase"/>
    <property type="match status" value="1"/>
</dbReference>
<dbReference type="Pfam" id="PF03403">
    <property type="entry name" value="PAF-AH_p_II"/>
    <property type="match status" value="1"/>
</dbReference>
<accession>A0ABP6YMM6</accession>
<name>A0ABP6YMM6_9ACTN</name>
<comment type="caution">
    <text evidence="4">The sequence shown here is derived from an EMBL/GenBank/DDBJ whole genome shotgun (WGS) entry which is preliminary data.</text>
</comment>
<evidence type="ECO:0000256" key="3">
    <source>
        <dbReference type="ARBA" id="ARBA00023098"/>
    </source>
</evidence>
<keyword evidence="5" id="KW-1185">Reference proteome</keyword>
<dbReference type="RefSeq" id="WP_344846794.1">
    <property type="nucleotide sequence ID" value="NZ_BAABAA010000011.1"/>
</dbReference>
<keyword evidence="3" id="KW-0443">Lipid metabolism</keyword>
<dbReference type="PANTHER" id="PTHR10272">
    <property type="entry name" value="PLATELET-ACTIVATING FACTOR ACETYLHYDROLASE"/>
    <property type="match status" value="1"/>
</dbReference>
<dbReference type="PANTHER" id="PTHR10272:SF0">
    <property type="entry name" value="PLATELET-ACTIVATING FACTOR ACETYLHYDROLASE"/>
    <property type="match status" value="1"/>
</dbReference>
<dbReference type="GO" id="GO:0016787">
    <property type="term" value="F:hydrolase activity"/>
    <property type="evidence" value="ECO:0007669"/>
    <property type="project" value="UniProtKB-KW"/>
</dbReference>
<evidence type="ECO:0000313" key="5">
    <source>
        <dbReference type="Proteomes" id="UP001501222"/>
    </source>
</evidence>
<dbReference type="Proteomes" id="UP001501222">
    <property type="component" value="Unassembled WGS sequence"/>
</dbReference>
<dbReference type="SUPFAM" id="SSF53474">
    <property type="entry name" value="alpha/beta-Hydrolases"/>
    <property type="match status" value="1"/>
</dbReference>
<organism evidence="4 5">
    <name type="scientific">Kribbella ginsengisoli</name>
    <dbReference type="NCBI Taxonomy" id="363865"/>
    <lineage>
        <taxon>Bacteria</taxon>
        <taxon>Bacillati</taxon>
        <taxon>Actinomycetota</taxon>
        <taxon>Actinomycetes</taxon>
        <taxon>Propionibacteriales</taxon>
        <taxon>Kribbellaceae</taxon>
        <taxon>Kribbella</taxon>
    </lineage>
</organism>
<dbReference type="EMBL" id="BAABAA010000011">
    <property type="protein sequence ID" value="GAA3584882.1"/>
    <property type="molecule type" value="Genomic_DNA"/>
</dbReference>
<evidence type="ECO:0000256" key="1">
    <source>
        <dbReference type="ARBA" id="ARBA00022801"/>
    </source>
</evidence>
<proteinExistence type="predicted"/>
<gene>
    <name evidence="4" type="ORF">GCM10022235_64210</name>
</gene>
<dbReference type="InterPro" id="IPR029058">
    <property type="entry name" value="AB_hydrolase_fold"/>
</dbReference>